<dbReference type="KEGG" id="mlr:MELLADRAFT_72299"/>
<dbReference type="OrthoDB" id="10410489at2759"/>
<dbReference type="HOGENOM" id="CLU_1038573_0_0_1"/>
<dbReference type="VEuPathDB" id="FungiDB:MELLADRAFT_72299"/>
<proteinExistence type="predicted"/>
<feature type="region of interest" description="Disordered" evidence="1">
    <location>
        <begin position="129"/>
        <end position="164"/>
    </location>
</feature>
<feature type="compositionally biased region" description="Basic residues" evidence="1">
    <location>
        <begin position="145"/>
        <end position="154"/>
    </location>
</feature>
<keyword evidence="3" id="KW-1185">Reference proteome</keyword>
<evidence type="ECO:0000313" key="3">
    <source>
        <dbReference type="Proteomes" id="UP000001072"/>
    </source>
</evidence>
<dbReference type="GeneID" id="18932064"/>
<dbReference type="InParanoid" id="F4RS60"/>
<accession>F4RS60</accession>
<dbReference type="EMBL" id="GL883116">
    <property type="protein sequence ID" value="EGG04798.1"/>
    <property type="molecule type" value="Genomic_DNA"/>
</dbReference>
<dbReference type="RefSeq" id="XP_007411889.1">
    <property type="nucleotide sequence ID" value="XM_007411827.1"/>
</dbReference>
<organism evidence="3">
    <name type="scientific">Melampsora larici-populina (strain 98AG31 / pathotype 3-4-7)</name>
    <name type="common">Poplar leaf rust fungus</name>
    <dbReference type="NCBI Taxonomy" id="747676"/>
    <lineage>
        <taxon>Eukaryota</taxon>
        <taxon>Fungi</taxon>
        <taxon>Dikarya</taxon>
        <taxon>Basidiomycota</taxon>
        <taxon>Pucciniomycotina</taxon>
        <taxon>Pucciniomycetes</taxon>
        <taxon>Pucciniales</taxon>
        <taxon>Melampsoraceae</taxon>
        <taxon>Melampsora</taxon>
    </lineage>
</organism>
<dbReference type="Proteomes" id="UP000001072">
    <property type="component" value="Unassembled WGS sequence"/>
</dbReference>
<reference evidence="3" key="1">
    <citation type="journal article" date="2011" name="Proc. Natl. Acad. Sci. U.S.A.">
        <title>Obligate biotrophy features unraveled by the genomic analysis of rust fungi.</title>
        <authorList>
            <person name="Duplessis S."/>
            <person name="Cuomo C.A."/>
            <person name="Lin Y.-C."/>
            <person name="Aerts A."/>
            <person name="Tisserant E."/>
            <person name="Veneault-Fourrey C."/>
            <person name="Joly D.L."/>
            <person name="Hacquard S."/>
            <person name="Amselem J."/>
            <person name="Cantarel B.L."/>
            <person name="Chiu R."/>
            <person name="Coutinho P.M."/>
            <person name="Feau N."/>
            <person name="Field M."/>
            <person name="Frey P."/>
            <person name="Gelhaye E."/>
            <person name="Goldberg J."/>
            <person name="Grabherr M.G."/>
            <person name="Kodira C.D."/>
            <person name="Kohler A."/>
            <person name="Kuees U."/>
            <person name="Lindquist E.A."/>
            <person name="Lucas S.M."/>
            <person name="Mago R."/>
            <person name="Mauceli E."/>
            <person name="Morin E."/>
            <person name="Murat C."/>
            <person name="Pangilinan J.L."/>
            <person name="Park R."/>
            <person name="Pearson M."/>
            <person name="Quesneville H."/>
            <person name="Rouhier N."/>
            <person name="Sakthikumar S."/>
            <person name="Salamov A.A."/>
            <person name="Schmutz J."/>
            <person name="Selles B."/>
            <person name="Shapiro H."/>
            <person name="Tanguay P."/>
            <person name="Tuskan G.A."/>
            <person name="Henrissat B."/>
            <person name="Van de Peer Y."/>
            <person name="Rouze P."/>
            <person name="Ellis J.G."/>
            <person name="Dodds P.N."/>
            <person name="Schein J.E."/>
            <person name="Zhong S."/>
            <person name="Hamelin R.C."/>
            <person name="Grigoriev I.V."/>
            <person name="Szabo L.J."/>
            <person name="Martin F."/>
        </authorList>
    </citation>
    <scope>NUCLEOTIDE SEQUENCE [LARGE SCALE GENOMIC DNA]</scope>
    <source>
        <strain evidence="3">98AG31 / pathotype 3-4-7</strain>
    </source>
</reference>
<evidence type="ECO:0000313" key="2">
    <source>
        <dbReference type="EMBL" id="EGG04798.1"/>
    </source>
</evidence>
<sequence length="294" mass="32340">MRALDALSPFGTKGQKGKVFHECAIWLKTDARTCQDFSNLSISANSCVLQACYTQLKLWLAAAEGWGKMDSGTEEDDEELRNLVRSVQDEEETGRALRLAGSEERKAVKGRSLLAEAVREQFADKAVQDLKSSVGDGDEEAKTPRSSRKVKRSASSHANTSNDELTAFTGKLGRWNEVSVAAQAEQNSRINQLYERELGIAHERNENKRLMAQSLAAHRKAKLALQEQQLEFDKSQLNSSNSSLDTLQSKISAIELNTSTQKFDALEAKMSSMNDVLAAMMKHLVGNPSTASTA</sequence>
<protein>
    <submittedName>
        <fullName evidence="2">Uncharacterized protein</fullName>
    </submittedName>
</protein>
<evidence type="ECO:0000256" key="1">
    <source>
        <dbReference type="SAM" id="MobiDB-lite"/>
    </source>
</evidence>
<dbReference type="AlphaFoldDB" id="F4RS60"/>
<name>F4RS60_MELLP</name>
<gene>
    <name evidence="2" type="ORF">MELLADRAFT_72299</name>
</gene>